<dbReference type="AlphaFoldDB" id="A0A7J9UTD6"/>
<evidence type="ECO:0000259" key="1">
    <source>
        <dbReference type="SMART" id="SM01118"/>
    </source>
</evidence>
<organism evidence="2 3">
    <name type="scientific">Georgenia ruanii</name>
    <dbReference type="NCBI Taxonomy" id="348442"/>
    <lineage>
        <taxon>Bacteria</taxon>
        <taxon>Bacillati</taxon>
        <taxon>Actinomycetota</taxon>
        <taxon>Actinomycetes</taxon>
        <taxon>Micrococcales</taxon>
        <taxon>Bogoriellaceae</taxon>
        <taxon>Georgenia</taxon>
    </lineage>
</organism>
<dbReference type="OrthoDB" id="9805588at2"/>
<dbReference type="InterPro" id="IPR033469">
    <property type="entry name" value="CYTH-like_dom_sf"/>
</dbReference>
<dbReference type="InterPro" id="IPR023577">
    <property type="entry name" value="CYTH_domain"/>
</dbReference>
<dbReference type="Gene3D" id="2.40.320.10">
    <property type="entry name" value="Hypothetical Protein Pfu-838710-001"/>
    <property type="match status" value="1"/>
</dbReference>
<dbReference type="PANTHER" id="PTHR40114">
    <property type="entry name" value="SLR0698 PROTEIN"/>
    <property type="match status" value="1"/>
</dbReference>
<dbReference type="SUPFAM" id="SSF55154">
    <property type="entry name" value="CYTH-like phosphatases"/>
    <property type="match status" value="1"/>
</dbReference>
<dbReference type="SMART" id="SM01118">
    <property type="entry name" value="CYTH"/>
    <property type="match status" value="1"/>
</dbReference>
<evidence type="ECO:0000313" key="3">
    <source>
        <dbReference type="Proteomes" id="UP000429644"/>
    </source>
</evidence>
<comment type="caution">
    <text evidence="2">The sequence shown here is derived from an EMBL/GenBank/DDBJ whole genome shotgun (WGS) entry which is preliminary data.</text>
</comment>
<dbReference type="Proteomes" id="UP000429644">
    <property type="component" value="Unassembled WGS sequence"/>
</dbReference>
<feature type="domain" description="CYTH" evidence="1">
    <location>
        <begin position="8"/>
        <end position="179"/>
    </location>
</feature>
<name>A0A7J9UTD6_9MICO</name>
<dbReference type="PANTHER" id="PTHR40114:SF1">
    <property type="entry name" value="SLR0698 PROTEIN"/>
    <property type="match status" value="1"/>
</dbReference>
<evidence type="ECO:0000313" key="2">
    <source>
        <dbReference type="EMBL" id="MPV87887.1"/>
    </source>
</evidence>
<proteinExistence type="predicted"/>
<reference evidence="2 3" key="1">
    <citation type="submission" date="2019-10" db="EMBL/GenBank/DDBJ databases">
        <title>Georgenia wutianyii sp. nov. and Georgenia yuyongxinii sp. nov. isolated from plateau pika (Ochotona curzoniae) in the Qinghai-Tibet plateau of China.</title>
        <authorList>
            <person name="Tian Z."/>
        </authorList>
    </citation>
    <scope>NUCLEOTIDE SEQUENCE [LARGE SCALE GENOMIC DNA]</scope>
    <source>
        <strain evidence="2 3">JCM 15130</strain>
    </source>
</reference>
<keyword evidence="3" id="KW-1185">Reference proteome</keyword>
<gene>
    <name evidence="2" type="ORF">GB882_04355</name>
</gene>
<sequence length="215" mass="23279">MSDTGCGDFEFERKFFVRELPAVVRTEPEPVLIVQSYFLAAEGYALRIRLAAPAGELDPAAAAAADDALLAALAGKVSFCELTAKGPYVGGTRYEAERELDPTVGLHMVRLGGQRVVKYRHSVWLGSDGWVLDEFLGANAPLVVAECERGGPVTDLAIPDFCVTEVTDDPRFANDALAGAPFATWRDRFDAELAERGPRFLEEFGHNELGLSSDA</sequence>
<protein>
    <recommendedName>
        <fullName evidence="1">CYTH domain-containing protein</fullName>
    </recommendedName>
</protein>
<dbReference type="InterPro" id="IPR012042">
    <property type="entry name" value="NeuTTM/CthTTM-like"/>
</dbReference>
<dbReference type="EMBL" id="WHPD01000954">
    <property type="protein sequence ID" value="MPV87887.1"/>
    <property type="molecule type" value="Genomic_DNA"/>
</dbReference>
<accession>A0A7J9UTD6</accession>
<dbReference type="RefSeq" id="WP_152230508.1">
    <property type="nucleotide sequence ID" value="NZ_BAAAOT010000002.1"/>
</dbReference>